<evidence type="ECO:0000256" key="3">
    <source>
        <dbReference type="ARBA" id="ARBA00023136"/>
    </source>
</evidence>
<dbReference type="Proteomes" id="UP000006377">
    <property type="component" value="Chromosome"/>
</dbReference>
<keyword evidence="2 4" id="KW-1133">Transmembrane helix</keyword>
<feature type="domain" description="Major facilitator superfamily (MFS) profile" evidence="5">
    <location>
        <begin position="17"/>
        <end position="386"/>
    </location>
</feature>
<dbReference type="OrthoDB" id="9797524at2"/>
<dbReference type="EMBL" id="CP000774">
    <property type="protein sequence ID" value="ABS63329.1"/>
    <property type="molecule type" value="Genomic_DNA"/>
</dbReference>
<feature type="transmembrane region" description="Helical" evidence="4">
    <location>
        <begin position="108"/>
        <end position="129"/>
    </location>
</feature>
<organism evidence="6 7">
    <name type="scientific">Parvibaculum lavamentivorans (strain DS-1 / DSM 13023 / NCIMB 13966)</name>
    <dbReference type="NCBI Taxonomy" id="402881"/>
    <lineage>
        <taxon>Bacteria</taxon>
        <taxon>Pseudomonadati</taxon>
        <taxon>Pseudomonadota</taxon>
        <taxon>Alphaproteobacteria</taxon>
        <taxon>Hyphomicrobiales</taxon>
        <taxon>Parvibaculaceae</taxon>
        <taxon>Parvibaculum</taxon>
    </lineage>
</organism>
<dbReference type="eggNOG" id="COG2814">
    <property type="taxonomic scope" value="Bacteria"/>
</dbReference>
<feature type="transmembrane region" description="Helical" evidence="4">
    <location>
        <begin position="296"/>
        <end position="322"/>
    </location>
</feature>
<dbReference type="KEGG" id="pla:Plav_1710"/>
<dbReference type="Gene3D" id="1.20.1250.20">
    <property type="entry name" value="MFS general substrate transporter like domains"/>
    <property type="match status" value="2"/>
</dbReference>
<dbReference type="InterPro" id="IPR047200">
    <property type="entry name" value="MFS_YcaD-like"/>
</dbReference>
<dbReference type="GO" id="GO:0005886">
    <property type="term" value="C:plasma membrane"/>
    <property type="evidence" value="ECO:0007669"/>
    <property type="project" value="TreeGrafter"/>
</dbReference>
<feature type="transmembrane region" description="Helical" evidence="4">
    <location>
        <begin position="83"/>
        <end position="102"/>
    </location>
</feature>
<evidence type="ECO:0000256" key="2">
    <source>
        <dbReference type="ARBA" id="ARBA00022989"/>
    </source>
</evidence>
<keyword evidence="1 4" id="KW-0812">Transmembrane</keyword>
<keyword evidence="3 4" id="KW-0472">Membrane</keyword>
<gene>
    <name evidence="6" type="ordered locus">Plav_1710</name>
</gene>
<dbReference type="InterPro" id="IPR020846">
    <property type="entry name" value="MFS_dom"/>
</dbReference>
<feature type="transmembrane region" description="Helical" evidence="4">
    <location>
        <begin position="50"/>
        <end position="71"/>
    </location>
</feature>
<dbReference type="AlphaFoldDB" id="A7HTU6"/>
<evidence type="ECO:0000256" key="4">
    <source>
        <dbReference type="SAM" id="Phobius"/>
    </source>
</evidence>
<feature type="transmembrane region" description="Helical" evidence="4">
    <location>
        <begin position="364"/>
        <end position="383"/>
    </location>
</feature>
<evidence type="ECO:0000313" key="6">
    <source>
        <dbReference type="EMBL" id="ABS63329.1"/>
    </source>
</evidence>
<dbReference type="SUPFAM" id="SSF103473">
    <property type="entry name" value="MFS general substrate transporter"/>
    <property type="match status" value="1"/>
</dbReference>
<sequence>MSPLVSLSPIQPRHKRSLGAAIISMGMVNLSMGIAFPLTALILARQGVEPGMIGLSTAAQAAPVFLISPFAPRIMRHFGPANVMMAGLLLAGVSFALMGLYANLLAWFPLRFLLGSAGTLLWATSEAWINSLASEERRGRIIGLYGAAAAAGFALGPTTLVLVGTDVAPFFIGAGLMIAAAAIVATADRSRNHFEATDKPSAMWRLLLIAPAALLVNFFFAAAEESLVTFFPLYAIRSGMAEEASLVLLTVAALGAIVMQPLIGAVADRINRLNLMIGLVIATLAGYLILPFALPGFVATAIALFVVVGFANGIFTLGMVLVGERFRGSELAGASAFTTAMWGTGALVGAPLSGAAMQLWDPHGLIAAILLIFLAYLPFPIVARLRARKYNVD</sequence>
<dbReference type="PANTHER" id="PTHR23521">
    <property type="entry name" value="TRANSPORTER MFS SUPERFAMILY"/>
    <property type="match status" value="1"/>
</dbReference>
<reference evidence="6 7" key="1">
    <citation type="journal article" date="2011" name="Stand. Genomic Sci.">
        <title>Complete genome sequence of Parvibaculum lavamentivorans type strain (DS-1(T)).</title>
        <authorList>
            <person name="Schleheck D."/>
            <person name="Weiss M."/>
            <person name="Pitluck S."/>
            <person name="Bruce D."/>
            <person name="Land M.L."/>
            <person name="Han S."/>
            <person name="Saunders E."/>
            <person name="Tapia R."/>
            <person name="Detter C."/>
            <person name="Brettin T."/>
            <person name="Han J."/>
            <person name="Woyke T."/>
            <person name="Goodwin L."/>
            <person name="Pennacchio L."/>
            <person name="Nolan M."/>
            <person name="Cook A.M."/>
            <person name="Kjelleberg S."/>
            <person name="Thomas T."/>
        </authorList>
    </citation>
    <scope>NUCLEOTIDE SEQUENCE [LARGE SCALE GENOMIC DNA]</scope>
    <source>
        <strain evidence="7">DS-1 / DSM 13023 / NCIMB 13966</strain>
    </source>
</reference>
<name>A7HTU6_PARL1</name>
<dbReference type="InterPro" id="IPR011701">
    <property type="entry name" value="MFS"/>
</dbReference>
<feature type="transmembrane region" description="Helical" evidence="4">
    <location>
        <begin position="334"/>
        <end position="352"/>
    </location>
</feature>
<proteinExistence type="predicted"/>
<dbReference type="STRING" id="402881.Plav_1710"/>
<dbReference type="PROSITE" id="PS50850">
    <property type="entry name" value="MFS"/>
    <property type="match status" value="1"/>
</dbReference>
<feature type="transmembrane region" description="Helical" evidence="4">
    <location>
        <begin position="141"/>
        <end position="161"/>
    </location>
</feature>
<dbReference type="RefSeq" id="WP_012110621.1">
    <property type="nucleotide sequence ID" value="NC_009719.1"/>
</dbReference>
<dbReference type="GO" id="GO:0022857">
    <property type="term" value="F:transmembrane transporter activity"/>
    <property type="evidence" value="ECO:0007669"/>
    <property type="project" value="InterPro"/>
</dbReference>
<dbReference type="PANTHER" id="PTHR23521:SF3">
    <property type="entry name" value="MFS TRANSPORTER"/>
    <property type="match status" value="1"/>
</dbReference>
<evidence type="ECO:0000313" key="7">
    <source>
        <dbReference type="Proteomes" id="UP000006377"/>
    </source>
</evidence>
<dbReference type="HOGENOM" id="CLU_035018_0_0_5"/>
<feature type="transmembrane region" description="Helical" evidence="4">
    <location>
        <begin position="206"/>
        <end position="224"/>
    </location>
</feature>
<dbReference type="InterPro" id="IPR036259">
    <property type="entry name" value="MFS_trans_sf"/>
</dbReference>
<dbReference type="Pfam" id="PF07690">
    <property type="entry name" value="MFS_1"/>
    <property type="match status" value="2"/>
</dbReference>
<accession>A7HTU6</accession>
<feature type="transmembrane region" description="Helical" evidence="4">
    <location>
        <begin position="244"/>
        <end position="266"/>
    </location>
</feature>
<keyword evidence="7" id="KW-1185">Reference proteome</keyword>
<dbReference type="CDD" id="cd17477">
    <property type="entry name" value="MFS_YcaD_like"/>
    <property type="match status" value="1"/>
</dbReference>
<feature type="transmembrane region" description="Helical" evidence="4">
    <location>
        <begin position="273"/>
        <end position="290"/>
    </location>
</feature>
<evidence type="ECO:0000256" key="1">
    <source>
        <dbReference type="ARBA" id="ARBA00022692"/>
    </source>
</evidence>
<feature type="transmembrane region" description="Helical" evidence="4">
    <location>
        <begin position="21"/>
        <end position="44"/>
    </location>
</feature>
<evidence type="ECO:0000259" key="5">
    <source>
        <dbReference type="PROSITE" id="PS50850"/>
    </source>
</evidence>
<feature type="transmembrane region" description="Helical" evidence="4">
    <location>
        <begin position="167"/>
        <end position="185"/>
    </location>
</feature>
<protein>
    <submittedName>
        <fullName evidence="6">Major facilitator superfamily MFS_1</fullName>
    </submittedName>
</protein>